<name>A0A1V2TA29_9NOCA</name>
<proteinExistence type="predicted"/>
<evidence type="ECO:0000313" key="3">
    <source>
        <dbReference type="Proteomes" id="UP000188836"/>
    </source>
</evidence>
<accession>A0A1V2TA29</accession>
<organism evidence="2 3">
    <name type="scientific">Nocardia donostiensis</name>
    <dbReference type="NCBI Taxonomy" id="1538463"/>
    <lineage>
        <taxon>Bacteria</taxon>
        <taxon>Bacillati</taxon>
        <taxon>Actinomycetota</taxon>
        <taxon>Actinomycetes</taxon>
        <taxon>Mycobacteriales</taxon>
        <taxon>Nocardiaceae</taxon>
        <taxon>Nocardia</taxon>
    </lineage>
</organism>
<dbReference type="Proteomes" id="UP000188836">
    <property type="component" value="Unassembled WGS sequence"/>
</dbReference>
<gene>
    <name evidence="2" type="ORF">B0T46_23820</name>
</gene>
<feature type="domain" description="Saccharopine dehydrogenase NADP binding" evidence="1">
    <location>
        <begin position="2"/>
        <end position="90"/>
    </location>
</feature>
<dbReference type="Pfam" id="PF03435">
    <property type="entry name" value="Sacchrp_dh_NADP"/>
    <property type="match status" value="1"/>
</dbReference>
<dbReference type="InterPro" id="IPR036291">
    <property type="entry name" value="NAD(P)-bd_dom_sf"/>
</dbReference>
<dbReference type="RefSeq" id="WP_077121197.1">
    <property type="nucleotide sequence ID" value="NZ_LOKT01000014.1"/>
</dbReference>
<dbReference type="InterPro" id="IPR005097">
    <property type="entry name" value="Sacchrp_dh_NADP-bd"/>
</dbReference>
<dbReference type="STRING" id="1538463.B0T36_19935"/>
<dbReference type="EMBL" id="MUMY01000027">
    <property type="protein sequence ID" value="ONM46308.1"/>
    <property type="molecule type" value="Genomic_DNA"/>
</dbReference>
<dbReference type="Gene3D" id="3.40.50.720">
    <property type="entry name" value="NAD(P)-binding Rossmann-like Domain"/>
    <property type="match status" value="1"/>
</dbReference>
<protein>
    <recommendedName>
        <fullName evidence="1">Saccharopine dehydrogenase NADP binding domain-containing protein</fullName>
    </recommendedName>
</protein>
<sequence>MIGVLGASGSVGRHVVDLLRDRGELRVGGRTTDSLPAAGQRVRVDHTDPESLAAFCAGLRIVVNCAGPSYEVKDRVATTALAAGADYVDLGGDDPAHEALTASGAVSDGRTVLLSAGTVPGLAVLLPRWLAAELDGGPGGARLTAYVGGLEHVSPAAASDILLSLTVGGAGGEPFGHPLAAWRHGRRELRALRAEEDAEVPFFPDRVALQPILTAELERLAARLRLAELDWFNAYPGRLARTVFSRLPMLSRQAGAEQDGIRDRMIQATEIDLAGRAPYYRMVMTLRGRSDAVTAVLRAENSYRITAFVAAAAAAAILDRRAPTGLHFAGDVLDPGALVDGLVESGTADIALHQGDIGAPDMLEDGAL</sequence>
<dbReference type="PANTHER" id="PTHR43781">
    <property type="entry name" value="SACCHAROPINE DEHYDROGENASE"/>
    <property type="match status" value="1"/>
</dbReference>
<dbReference type="PANTHER" id="PTHR43781:SF1">
    <property type="entry name" value="SACCHAROPINE DEHYDROGENASE"/>
    <property type="match status" value="1"/>
</dbReference>
<dbReference type="OrthoDB" id="4414717at2"/>
<evidence type="ECO:0000313" key="2">
    <source>
        <dbReference type="EMBL" id="ONM46308.1"/>
    </source>
</evidence>
<dbReference type="SUPFAM" id="SSF51735">
    <property type="entry name" value="NAD(P)-binding Rossmann-fold domains"/>
    <property type="match status" value="1"/>
</dbReference>
<dbReference type="AlphaFoldDB" id="A0A1V2TA29"/>
<comment type="caution">
    <text evidence="2">The sequence shown here is derived from an EMBL/GenBank/DDBJ whole genome shotgun (WGS) entry which is preliminary data.</text>
</comment>
<keyword evidence="3" id="KW-1185">Reference proteome</keyword>
<evidence type="ECO:0000259" key="1">
    <source>
        <dbReference type="Pfam" id="PF03435"/>
    </source>
</evidence>
<reference evidence="2 3" key="1">
    <citation type="journal article" date="2016" name="Antonie Van Leeuwenhoek">
        <title>Nocardia donostiensis sp. nov., isolated from human respiratory specimens.</title>
        <authorList>
            <person name="Ercibengoa M."/>
            <person name="Bell M."/>
            <person name="Marimon J.M."/>
            <person name="Humrighouse B."/>
            <person name="Klenk H.P."/>
            <person name="Potter G."/>
            <person name="Perez-Trallero E."/>
        </authorList>
    </citation>
    <scope>NUCLEOTIDE SEQUENCE [LARGE SCALE GENOMIC DNA]</scope>
    <source>
        <strain evidence="2 3">X1655</strain>
    </source>
</reference>